<dbReference type="Gene3D" id="2.30.40.10">
    <property type="entry name" value="Urease, subunit C, domain 1"/>
    <property type="match status" value="1"/>
</dbReference>
<reference evidence="3" key="1">
    <citation type="submission" date="2022-11" db="EMBL/GenBank/DDBJ databases">
        <title>The characterization of three novel Bacteroidetes species and genomic analysis of their roles in tidal elemental geochemical cycles.</title>
        <authorList>
            <person name="Ma K.-J."/>
        </authorList>
    </citation>
    <scope>NUCLEOTIDE SEQUENCE</scope>
    <source>
        <strain evidence="3">M415</strain>
    </source>
</reference>
<dbReference type="GO" id="GO:0004151">
    <property type="term" value="F:dihydroorotase activity"/>
    <property type="evidence" value="ECO:0007669"/>
    <property type="project" value="InterPro"/>
</dbReference>
<dbReference type="RefSeq" id="WP_266012169.1">
    <property type="nucleotide sequence ID" value="NZ_JAPFQP010000002.1"/>
</dbReference>
<dbReference type="GO" id="GO:0004038">
    <property type="term" value="F:allantoinase activity"/>
    <property type="evidence" value="ECO:0007669"/>
    <property type="project" value="TreeGrafter"/>
</dbReference>
<keyword evidence="4" id="KW-1185">Reference proteome</keyword>
<dbReference type="PANTHER" id="PTHR43668">
    <property type="entry name" value="ALLANTOINASE"/>
    <property type="match status" value="1"/>
</dbReference>
<evidence type="ECO:0000259" key="2">
    <source>
        <dbReference type="Pfam" id="PF12890"/>
    </source>
</evidence>
<comment type="caution">
    <text evidence="3">The sequence shown here is derived from an EMBL/GenBank/DDBJ whole genome shotgun (WGS) entry which is preliminary data.</text>
</comment>
<dbReference type="GO" id="GO:0006145">
    <property type="term" value="P:purine nucleobase catabolic process"/>
    <property type="evidence" value="ECO:0007669"/>
    <property type="project" value="TreeGrafter"/>
</dbReference>
<protein>
    <submittedName>
        <fullName evidence="3">Dihydroorotase</fullName>
    </submittedName>
</protein>
<dbReference type="InterPro" id="IPR011059">
    <property type="entry name" value="Metal-dep_hydrolase_composite"/>
</dbReference>
<dbReference type="InterPro" id="IPR032466">
    <property type="entry name" value="Metal_Hydrolase"/>
</dbReference>
<gene>
    <name evidence="3" type="ORF">OO016_07735</name>
</gene>
<name>A0AAE3SN85_9FLAO</name>
<evidence type="ECO:0000313" key="3">
    <source>
        <dbReference type="EMBL" id="MCX2719487.1"/>
    </source>
</evidence>
<proteinExistence type="predicted"/>
<dbReference type="GO" id="GO:0006221">
    <property type="term" value="P:pyrimidine nucleotide biosynthetic process"/>
    <property type="evidence" value="ECO:0007669"/>
    <property type="project" value="UniProtKB-KW"/>
</dbReference>
<dbReference type="CDD" id="cd01317">
    <property type="entry name" value="DHOase_IIa"/>
    <property type="match status" value="1"/>
</dbReference>
<dbReference type="InterPro" id="IPR050138">
    <property type="entry name" value="DHOase/Allantoinase_Hydrolase"/>
</dbReference>
<feature type="domain" description="Dihydroorotase catalytic" evidence="2">
    <location>
        <begin position="63"/>
        <end position="238"/>
    </location>
</feature>
<dbReference type="SUPFAM" id="SSF51556">
    <property type="entry name" value="Metallo-dependent hydrolases"/>
    <property type="match status" value="1"/>
</dbReference>
<dbReference type="SUPFAM" id="SSF51338">
    <property type="entry name" value="Composite domain of metallo-dependent hydrolases"/>
    <property type="match status" value="1"/>
</dbReference>
<keyword evidence="1" id="KW-0665">Pyrimidine biosynthesis</keyword>
<dbReference type="AlphaFoldDB" id="A0AAE3SN85"/>
<dbReference type="GO" id="GO:0005737">
    <property type="term" value="C:cytoplasm"/>
    <property type="evidence" value="ECO:0007669"/>
    <property type="project" value="TreeGrafter"/>
</dbReference>
<dbReference type="GO" id="GO:0046872">
    <property type="term" value="F:metal ion binding"/>
    <property type="evidence" value="ECO:0007669"/>
    <property type="project" value="InterPro"/>
</dbReference>
<dbReference type="Proteomes" id="UP001207116">
    <property type="component" value="Unassembled WGS sequence"/>
</dbReference>
<accession>A0AAE3SN85</accession>
<dbReference type="EMBL" id="JAPFQP010000002">
    <property type="protein sequence ID" value="MCX2719487.1"/>
    <property type="molecule type" value="Genomic_DNA"/>
</dbReference>
<organism evidence="3 4">
    <name type="scientific">Lentiprolixibacter aurantiacus</name>
    <dbReference type="NCBI Taxonomy" id="2993939"/>
    <lineage>
        <taxon>Bacteria</taxon>
        <taxon>Pseudomonadati</taxon>
        <taxon>Bacteroidota</taxon>
        <taxon>Flavobacteriia</taxon>
        <taxon>Flavobacteriales</taxon>
        <taxon>Flavobacteriaceae</taxon>
        <taxon>Lentiprolixibacter</taxon>
    </lineage>
</organism>
<dbReference type="Gene3D" id="3.20.20.140">
    <property type="entry name" value="Metal-dependent hydrolases"/>
    <property type="match status" value="1"/>
</dbReference>
<dbReference type="PANTHER" id="PTHR43668:SF2">
    <property type="entry name" value="ALLANTOINASE"/>
    <property type="match status" value="1"/>
</dbReference>
<dbReference type="InterPro" id="IPR024403">
    <property type="entry name" value="DHOase_cat"/>
</dbReference>
<evidence type="ECO:0000313" key="4">
    <source>
        <dbReference type="Proteomes" id="UP001207116"/>
    </source>
</evidence>
<sequence length="417" mass="45461">MTIHIKSALLIDPKNKNLHLKKRDILIRDGIIEKIGTRLEVPSRAKKISFPNLHVSLGWFDSGVSFGEPGFEERETIAHGLEVAGKSGFTEIVLNPNTFPLPDSSGDIVFLKNAGENAVSRLYPLGTLTVKSEGKDLAELYDMKGAGAVGFYDYKAPVTNSNLLKIALQYAQNFGSIVFSFPLDRQIAGKGVVNEGEVSTRLGLKGIPAMAEEIQIARDLGILEYTGGSLHIPTISTAKSVALVEVAKKKGLDVSCSVALHNLWFDDEALEGFDSNYKVLPPLRNSKDIKALIKGLKTGVVDMVTTDHSPLDIEEKRIEFDHAAYGSLGLEHAFGVLNSALGMEEAVRLLTNGRERFGIPSPKLTEGSDANLTLFNPDTEKIVERNDLLSTSKNSMFLGESLKGQVYGVIRQDRILI</sequence>
<evidence type="ECO:0000256" key="1">
    <source>
        <dbReference type="ARBA" id="ARBA00022975"/>
    </source>
</evidence>
<dbReference type="Pfam" id="PF12890">
    <property type="entry name" value="DHOase"/>
    <property type="match status" value="1"/>
</dbReference>
<dbReference type="InterPro" id="IPR004722">
    <property type="entry name" value="DHOase"/>
</dbReference>